<evidence type="ECO:0000259" key="9">
    <source>
        <dbReference type="PROSITE" id="PS50893"/>
    </source>
</evidence>
<feature type="transmembrane region" description="Helical" evidence="8">
    <location>
        <begin position="233"/>
        <end position="256"/>
    </location>
</feature>
<dbReference type="SUPFAM" id="SSF52540">
    <property type="entry name" value="P-loop containing nucleoside triphosphate hydrolases"/>
    <property type="match status" value="1"/>
</dbReference>
<keyword evidence="6 8" id="KW-1133">Transmembrane helix</keyword>
<evidence type="ECO:0000256" key="7">
    <source>
        <dbReference type="ARBA" id="ARBA00023136"/>
    </source>
</evidence>
<keyword evidence="12" id="KW-1185">Reference proteome</keyword>
<dbReference type="EMBL" id="CP004393">
    <property type="protein sequence ID" value="AJE48859.1"/>
    <property type="molecule type" value="Genomic_DNA"/>
</dbReference>
<dbReference type="SMART" id="SM00382">
    <property type="entry name" value="AAA"/>
    <property type="match status" value="1"/>
</dbReference>
<evidence type="ECO:0000256" key="2">
    <source>
        <dbReference type="ARBA" id="ARBA00022448"/>
    </source>
</evidence>
<keyword evidence="2" id="KW-0813">Transport</keyword>
<reference evidence="11 12" key="1">
    <citation type="journal article" date="2014" name="Int. J. Syst. Evol. Microbiol.">
        <title>Celeribacter indicus sp. nov., a polycyclic aromatic hydrocarbon-degrading bacterium from deep-sea sediment and reclassification of Huaishuia halophila as Celeribacter halophilus comb. nov.</title>
        <authorList>
            <person name="Lai Q."/>
            <person name="Cao J."/>
            <person name="Yuan J."/>
            <person name="Li F."/>
            <person name="Shao Z."/>
        </authorList>
    </citation>
    <scope>NUCLEOTIDE SEQUENCE [LARGE SCALE GENOMIC DNA]</scope>
    <source>
        <strain evidence="11">P73</strain>
    </source>
</reference>
<evidence type="ECO:0000256" key="3">
    <source>
        <dbReference type="ARBA" id="ARBA00022692"/>
    </source>
</evidence>
<dbReference type="InterPro" id="IPR027417">
    <property type="entry name" value="P-loop_NTPase"/>
</dbReference>
<keyword evidence="5" id="KW-0067">ATP-binding</keyword>
<accession>A0A0B5E0R1</accession>
<dbReference type="HOGENOM" id="CLU_000604_84_3_5"/>
<dbReference type="AlphaFoldDB" id="A0A0B5E0R1"/>
<comment type="subcellular location">
    <subcellularLocation>
        <location evidence="1">Cell membrane</location>
        <topology evidence="1">Multi-pass membrane protein</topology>
    </subcellularLocation>
</comment>
<feature type="transmembrane region" description="Helical" evidence="8">
    <location>
        <begin position="135"/>
        <end position="152"/>
    </location>
</feature>
<evidence type="ECO:0000256" key="8">
    <source>
        <dbReference type="SAM" id="Phobius"/>
    </source>
</evidence>
<dbReference type="KEGG" id="cid:P73_4144"/>
<dbReference type="InterPro" id="IPR003439">
    <property type="entry name" value="ABC_transporter-like_ATP-bd"/>
</dbReference>
<dbReference type="Proteomes" id="UP000031521">
    <property type="component" value="Chromosome"/>
</dbReference>
<protein>
    <submittedName>
        <fullName evidence="11">ABC transporter</fullName>
    </submittedName>
</protein>
<dbReference type="InterPro" id="IPR003593">
    <property type="entry name" value="AAA+_ATPase"/>
</dbReference>
<feature type="transmembrane region" description="Helical" evidence="8">
    <location>
        <begin position="53"/>
        <end position="77"/>
    </location>
</feature>
<dbReference type="SUPFAM" id="SSF90123">
    <property type="entry name" value="ABC transporter transmembrane region"/>
    <property type="match status" value="1"/>
</dbReference>
<dbReference type="GO" id="GO:0005524">
    <property type="term" value="F:ATP binding"/>
    <property type="evidence" value="ECO:0007669"/>
    <property type="project" value="UniProtKB-KW"/>
</dbReference>
<gene>
    <name evidence="11" type="ORF">P73_4144</name>
</gene>
<feature type="domain" description="ABC transmembrane type-1" evidence="10">
    <location>
        <begin position="17"/>
        <end position="299"/>
    </location>
</feature>
<evidence type="ECO:0000313" key="11">
    <source>
        <dbReference type="EMBL" id="AJE48859.1"/>
    </source>
</evidence>
<dbReference type="OrthoDB" id="9808328at2"/>
<keyword evidence="3 8" id="KW-0812">Transmembrane</keyword>
<keyword evidence="7 8" id="KW-0472">Membrane</keyword>
<feature type="domain" description="ABC transporter" evidence="9">
    <location>
        <begin position="333"/>
        <end position="565"/>
    </location>
</feature>
<dbReference type="CDD" id="cd18549">
    <property type="entry name" value="ABC_6TM_YwjA_like"/>
    <property type="match status" value="1"/>
</dbReference>
<feature type="transmembrane region" description="Helical" evidence="8">
    <location>
        <begin position="158"/>
        <end position="176"/>
    </location>
</feature>
<dbReference type="FunFam" id="3.40.50.300:FF:000287">
    <property type="entry name" value="Multidrug ABC transporter ATP-binding protein"/>
    <property type="match status" value="1"/>
</dbReference>
<feature type="transmembrane region" description="Helical" evidence="8">
    <location>
        <begin position="15"/>
        <end position="41"/>
    </location>
</feature>
<evidence type="ECO:0000256" key="4">
    <source>
        <dbReference type="ARBA" id="ARBA00022741"/>
    </source>
</evidence>
<dbReference type="PROSITE" id="PS50929">
    <property type="entry name" value="ABC_TM1F"/>
    <property type="match status" value="1"/>
</dbReference>
<dbReference type="Pfam" id="PF00005">
    <property type="entry name" value="ABC_tran"/>
    <property type="match status" value="1"/>
</dbReference>
<evidence type="ECO:0000256" key="1">
    <source>
        <dbReference type="ARBA" id="ARBA00004651"/>
    </source>
</evidence>
<name>A0A0B5E0R1_9RHOB</name>
<dbReference type="InterPro" id="IPR039421">
    <property type="entry name" value="Type_1_exporter"/>
</dbReference>
<dbReference type="RefSeq" id="WP_043871056.1">
    <property type="nucleotide sequence ID" value="NZ_CP004393.1"/>
</dbReference>
<dbReference type="InterPro" id="IPR036640">
    <property type="entry name" value="ABC1_TM_sf"/>
</dbReference>
<organism evidence="11 12">
    <name type="scientific">Celeribacter indicus</name>
    <dbReference type="NCBI Taxonomy" id="1208324"/>
    <lineage>
        <taxon>Bacteria</taxon>
        <taxon>Pseudomonadati</taxon>
        <taxon>Pseudomonadota</taxon>
        <taxon>Alphaproteobacteria</taxon>
        <taxon>Rhodobacterales</taxon>
        <taxon>Roseobacteraceae</taxon>
        <taxon>Celeribacter</taxon>
    </lineage>
</organism>
<dbReference type="InterPro" id="IPR017871">
    <property type="entry name" value="ABC_transporter-like_CS"/>
</dbReference>
<dbReference type="STRING" id="1208324.P73_4144"/>
<dbReference type="GO" id="GO:0016887">
    <property type="term" value="F:ATP hydrolysis activity"/>
    <property type="evidence" value="ECO:0007669"/>
    <property type="project" value="InterPro"/>
</dbReference>
<sequence>MLSAFFAYYRPHMRLFWLDFGCAVLSGLLELAFPLAISGFIDHLLPQGDWSLTVLAAIGLLVIYLFNAGLMAIVIYWGHKLGINIETEMRARAFAHLTKLSWGWFDRAGTGKLIARVTRDLEEIGEVAHHGPEDLFIAIMTFAGAFGLMYWLHPQLALLTLVIVPAMVWLLAVYGGRMTRAWQGIYARVGAFNMRLEESLGGIRVVQAFTNERHEQGLFARDNARYRKTKLEAYRIMAGLTTFHYLGLRLVQLIVMVVGAGFVFQGSLTTGAFVGFLLLVNVFFRPLEKIAAVVETYPRGIAGFKRYLELLATAPDIEDAPDARAAPVLHGRIAFDHVSFSYDGAQPVLRDVSLTVEPGQTVALVGHSGAGKSSLMALVPRFYEATSGELRIDDIPVREMTLASLRAQIGLVSQDVFLFGGTLRENIAYGKLDASEAEILEAVELAQLGELLTRLPEGLDTVVGERGVLLSGGQRQRVAIARVFLKNPPILLLDEATSALDRKTEREVQAAFDRLAEGRTTLVIAHRLETIRHADRIVVMEDGRIVETGIHDELLARKAAYYGLAG</sequence>
<evidence type="ECO:0000256" key="5">
    <source>
        <dbReference type="ARBA" id="ARBA00022840"/>
    </source>
</evidence>
<dbReference type="InterPro" id="IPR011527">
    <property type="entry name" value="ABC1_TM_dom"/>
</dbReference>
<dbReference type="Pfam" id="PF00664">
    <property type="entry name" value="ABC_membrane"/>
    <property type="match status" value="1"/>
</dbReference>
<dbReference type="PANTHER" id="PTHR43394">
    <property type="entry name" value="ATP-DEPENDENT PERMEASE MDL1, MITOCHONDRIAL"/>
    <property type="match status" value="1"/>
</dbReference>
<evidence type="ECO:0000259" key="10">
    <source>
        <dbReference type="PROSITE" id="PS50929"/>
    </source>
</evidence>
<evidence type="ECO:0000256" key="6">
    <source>
        <dbReference type="ARBA" id="ARBA00022989"/>
    </source>
</evidence>
<dbReference type="GO" id="GO:0005886">
    <property type="term" value="C:plasma membrane"/>
    <property type="evidence" value="ECO:0007669"/>
    <property type="project" value="UniProtKB-SubCell"/>
</dbReference>
<dbReference type="PROSITE" id="PS50893">
    <property type="entry name" value="ABC_TRANSPORTER_2"/>
    <property type="match status" value="1"/>
</dbReference>
<dbReference type="GO" id="GO:0015421">
    <property type="term" value="F:ABC-type oligopeptide transporter activity"/>
    <property type="evidence" value="ECO:0007669"/>
    <property type="project" value="TreeGrafter"/>
</dbReference>
<keyword evidence="4" id="KW-0547">Nucleotide-binding</keyword>
<feature type="transmembrane region" description="Helical" evidence="8">
    <location>
        <begin position="262"/>
        <end position="284"/>
    </location>
</feature>
<dbReference type="PROSITE" id="PS00211">
    <property type="entry name" value="ABC_TRANSPORTER_1"/>
    <property type="match status" value="1"/>
</dbReference>
<dbReference type="Gene3D" id="3.40.50.300">
    <property type="entry name" value="P-loop containing nucleotide triphosphate hydrolases"/>
    <property type="match status" value="1"/>
</dbReference>
<dbReference type="Gene3D" id="1.20.1560.10">
    <property type="entry name" value="ABC transporter type 1, transmembrane domain"/>
    <property type="match status" value="1"/>
</dbReference>
<evidence type="ECO:0000313" key="12">
    <source>
        <dbReference type="Proteomes" id="UP000031521"/>
    </source>
</evidence>
<proteinExistence type="predicted"/>
<dbReference type="PANTHER" id="PTHR43394:SF1">
    <property type="entry name" value="ATP-BINDING CASSETTE SUB-FAMILY B MEMBER 10, MITOCHONDRIAL"/>
    <property type="match status" value="1"/>
</dbReference>